<dbReference type="Proteomes" id="UP000233375">
    <property type="component" value="Unassembled WGS sequence"/>
</dbReference>
<dbReference type="AlphaFoldDB" id="A0A2N0Z3A2"/>
<feature type="transmembrane region" description="Helical" evidence="1">
    <location>
        <begin position="120"/>
        <end position="138"/>
    </location>
</feature>
<keyword evidence="1" id="KW-0472">Membrane</keyword>
<gene>
    <name evidence="2" type="ORF">CWS01_09490</name>
</gene>
<name>A0A2N0Z3A2_9BACI</name>
<protein>
    <submittedName>
        <fullName evidence="2">Uncharacterized protein</fullName>
    </submittedName>
</protein>
<sequence length="166" mass="19984">MAEIIGVTIWIAAAIKWGDWRNWQKYYPTILYFIFCDVMYYYLTASKPLWMLRPTWPLQHSLISLIGEFIVFASTVLIFLGRYPFRPFISISWTFIWVIIYTINEWVLLKTGTFTHHNSWTLVDSFFFNILMFVFLRLHEKKPLMTLLLSIPIGFLVMYIYFIPIR</sequence>
<comment type="caution">
    <text evidence="2">The sequence shown here is derived from an EMBL/GenBank/DDBJ whole genome shotgun (WGS) entry which is preliminary data.</text>
</comment>
<feature type="transmembrane region" description="Helical" evidence="1">
    <location>
        <begin position="26"/>
        <end position="43"/>
    </location>
</feature>
<feature type="transmembrane region" description="Helical" evidence="1">
    <location>
        <begin position="88"/>
        <end position="108"/>
    </location>
</feature>
<keyword evidence="3" id="KW-1185">Reference proteome</keyword>
<proteinExistence type="predicted"/>
<reference evidence="2 3" key="1">
    <citation type="journal article" date="2003" name="Int. J. Syst. Evol. Microbiol.">
        <title>Bacillus nealsonii sp. nov., isolated from a spacecraft-assembly facility, whose spores are gamma-radiation resistant.</title>
        <authorList>
            <person name="Venkateswaran K."/>
            <person name="Kempf M."/>
            <person name="Chen F."/>
            <person name="Satomi M."/>
            <person name="Nicholson W."/>
            <person name="Kern R."/>
        </authorList>
    </citation>
    <scope>NUCLEOTIDE SEQUENCE [LARGE SCALE GENOMIC DNA]</scope>
    <source>
        <strain evidence="2 3">FO-92</strain>
    </source>
</reference>
<dbReference type="NCBIfam" id="NF041644">
    <property type="entry name" value="CBO0543_fam"/>
    <property type="match status" value="1"/>
</dbReference>
<accession>A0A2N0Z3A2</accession>
<evidence type="ECO:0000256" key="1">
    <source>
        <dbReference type="SAM" id="Phobius"/>
    </source>
</evidence>
<feature type="transmembrane region" description="Helical" evidence="1">
    <location>
        <begin position="145"/>
        <end position="163"/>
    </location>
</feature>
<keyword evidence="1" id="KW-1133">Transmembrane helix</keyword>
<organism evidence="2 3">
    <name type="scientific">Niallia nealsonii</name>
    <dbReference type="NCBI Taxonomy" id="115979"/>
    <lineage>
        <taxon>Bacteria</taxon>
        <taxon>Bacillati</taxon>
        <taxon>Bacillota</taxon>
        <taxon>Bacilli</taxon>
        <taxon>Bacillales</taxon>
        <taxon>Bacillaceae</taxon>
        <taxon>Niallia</taxon>
    </lineage>
</organism>
<dbReference type="RefSeq" id="WP_101176951.1">
    <property type="nucleotide sequence ID" value="NZ_PISE01000017.1"/>
</dbReference>
<feature type="transmembrane region" description="Helical" evidence="1">
    <location>
        <begin position="63"/>
        <end position="81"/>
    </location>
</feature>
<dbReference type="OrthoDB" id="1730091at2"/>
<dbReference type="EMBL" id="PISE01000017">
    <property type="protein sequence ID" value="PKG23988.1"/>
    <property type="molecule type" value="Genomic_DNA"/>
</dbReference>
<evidence type="ECO:0000313" key="2">
    <source>
        <dbReference type="EMBL" id="PKG23988.1"/>
    </source>
</evidence>
<dbReference type="InterPro" id="IPR048147">
    <property type="entry name" value="CBO0543-like"/>
</dbReference>
<evidence type="ECO:0000313" key="3">
    <source>
        <dbReference type="Proteomes" id="UP000233375"/>
    </source>
</evidence>
<keyword evidence="1" id="KW-0812">Transmembrane</keyword>